<accession>A0A150GW20</accession>
<gene>
    <name evidence="2" type="ORF">GPECTOR_6g476</name>
</gene>
<dbReference type="EMBL" id="LSYV01000007">
    <property type="protein sequence ID" value="KXZ53560.1"/>
    <property type="molecule type" value="Genomic_DNA"/>
</dbReference>
<dbReference type="AlphaFoldDB" id="A0A150GW20"/>
<proteinExistence type="predicted"/>
<feature type="transmembrane region" description="Helical" evidence="1">
    <location>
        <begin position="35"/>
        <end position="54"/>
    </location>
</feature>
<dbReference type="InterPro" id="IPR029058">
    <property type="entry name" value="AB_hydrolase_fold"/>
</dbReference>
<keyword evidence="1" id="KW-0812">Transmembrane</keyword>
<dbReference type="SUPFAM" id="SSF53474">
    <property type="entry name" value="alpha/beta-Hydrolases"/>
    <property type="match status" value="1"/>
</dbReference>
<sequence length="566" mass="57077">MRGGHLLAAGCVVVGCGVALWPGRAIRVALPRSLAGSTVVAVIGGYLGSCWLLASRPAPAAAAACAASDDGGVHDSPTDAVLSYLSPYRMARMCALAYSDLPEDWAAVANMDGALAAPYFRPAVRVLPATTGGDAANGGSCGAASAADSDGTVGKRCRTAIKEVVAAEVEAALRAEAERLGAPRRLRVVLAGHSLGGYLAQHVGLRLMAARRRSEAAAHAKAEAEAGPPARDPDPFHSSLEVGRCLAFDAPGLLPSDERLIQRCGLTGEELQAALHAYVSYPNPVNMMGARGGCTADGRWVPYFTLHHVAGPLRETLQYYSRCAAADISRIMMYGAAFTVATALGCAAAYAVAAALNGAVASALGATAAVASGSGSGSRAGAAGAAPTSGAPDLAAPRAAASFTTAAAAADPTVSTGGTGAAPSTVAATAAAAAAFAARSTRAADAAAAQLRTAGAAGAAAFSAALNALAMELYELLSYHSLSVLAQGLRSPSPDYVRRMAVWPEFGTGLAGVRRACGICACRVLVPSLFSRQTLGFKNNFMARRSHALEASEAMCGYRRWAATGG</sequence>
<dbReference type="STRING" id="33097.A0A150GW20"/>
<keyword evidence="1" id="KW-1133">Transmembrane helix</keyword>
<dbReference type="Proteomes" id="UP000075714">
    <property type="component" value="Unassembled WGS sequence"/>
</dbReference>
<keyword evidence="3" id="KW-1185">Reference proteome</keyword>
<dbReference type="PROSITE" id="PS51257">
    <property type="entry name" value="PROKAR_LIPOPROTEIN"/>
    <property type="match status" value="1"/>
</dbReference>
<evidence type="ECO:0000313" key="3">
    <source>
        <dbReference type="Proteomes" id="UP000075714"/>
    </source>
</evidence>
<organism evidence="2 3">
    <name type="scientific">Gonium pectorale</name>
    <name type="common">Green alga</name>
    <dbReference type="NCBI Taxonomy" id="33097"/>
    <lineage>
        <taxon>Eukaryota</taxon>
        <taxon>Viridiplantae</taxon>
        <taxon>Chlorophyta</taxon>
        <taxon>core chlorophytes</taxon>
        <taxon>Chlorophyceae</taxon>
        <taxon>CS clade</taxon>
        <taxon>Chlamydomonadales</taxon>
        <taxon>Volvocaceae</taxon>
        <taxon>Gonium</taxon>
    </lineage>
</organism>
<keyword evidence="1" id="KW-0472">Membrane</keyword>
<protein>
    <submittedName>
        <fullName evidence="2">Uncharacterized protein</fullName>
    </submittedName>
</protein>
<name>A0A150GW20_GONPE</name>
<reference evidence="3" key="1">
    <citation type="journal article" date="2016" name="Nat. Commun.">
        <title>The Gonium pectorale genome demonstrates co-option of cell cycle regulation during the evolution of multicellularity.</title>
        <authorList>
            <person name="Hanschen E.R."/>
            <person name="Marriage T.N."/>
            <person name="Ferris P.J."/>
            <person name="Hamaji T."/>
            <person name="Toyoda A."/>
            <person name="Fujiyama A."/>
            <person name="Neme R."/>
            <person name="Noguchi H."/>
            <person name="Minakuchi Y."/>
            <person name="Suzuki M."/>
            <person name="Kawai-Toyooka H."/>
            <person name="Smith D.R."/>
            <person name="Sparks H."/>
            <person name="Anderson J."/>
            <person name="Bakaric R."/>
            <person name="Luria V."/>
            <person name="Karger A."/>
            <person name="Kirschner M.W."/>
            <person name="Durand P.M."/>
            <person name="Michod R.E."/>
            <person name="Nozaki H."/>
            <person name="Olson B.J."/>
        </authorList>
    </citation>
    <scope>NUCLEOTIDE SEQUENCE [LARGE SCALE GENOMIC DNA]</scope>
    <source>
        <strain evidence="3">NIES-2863</strain>
    </source>
</reference>
<evidence type="ECO:0000313" key="2">
    <source>
        <dbReference type="EMBL" id="KXZ53560.1"/>
    </source>
</evidence>
<evidence type="ECO:0000256" key="1">
    <source>
        <dbReference type="SAM" id="Phobius"/>
    </source>
</evidence>
<dbReference type="Gene3D" id="3.40.50.1820">
    <property type="entry name" value="alpha/beta hydrolase"/>
    <property type="match status" value="1"/>
</dbReference>
<comment type="caution">
    <text evidence="2">The sequence shown here is derived from an EMBL/GenBank/DDBJ whole genome shotgun (WGS) entry which is preliminary data.</text>
</comment>